<feature type="compositionally biased region" description="Basic and acidic residues" evidence="1">
    <location>
        <begin position="25"/>
        <end position="54"/>
    </location>
</feature>
<dbReference type="OMA" id="NPPDSNR"/>
<dbReference type="EMBL" id="JH971390">
    <property type="protein sequence ID" value="EKM79198.1"/>
    <property type="molecule type" value="Genomic_DNA"/>
</dbReference>
<evidence type="ECO:0000256" key="1">
    <source>
        <dbReference type="SAM" id="MobiDB-lite"/>
    </source>
</evidence>
<reference evidence="3" key="1">
    <citation type="journal article" date="2012" name="Proc. Natl. Acad. Sci. U.S.A.">
        <title>Genome sequence of the button mushroom Agaricus bisporus reveals mechanisms governing adaptation to a humic-rich ecological niche.</title>
        <authorList>
            <person name="Morin E."/>
            <person name="Kohler A."/>
            <person name="Baker A.R."/>
            <person name="Foulongne-Oriol M."/>
            <person name="Lombard V."/>
            <person name="Nagy L.G."/>
            <person name="Ohm R.A."/>
            <person name="Patyshakuliyeva A."/>
            <person name="Brun A."/>
            <person name="Aerts A.L."/>
            <person name="Bailey A.M."/>
            <person name="Billette C."/>
            <person name="Coutinho P.M."/>
            <person name="Deakin G."/>
            <person name="Doddapaneni H."/>
            <person name="Floudas D."/>
            <person name="Grimwood J."/>
            <person name="Hilden K."/>
            <person name="Kuees U."/>
            <person name="LaButti K.M."/>
            <person name="Lapidus A."/>
            <person name="Lindquist E.A."/>
            <person name="Lucas S.M."/>
            <person name="Murat C."/>
            <person name="Riley R.W."/>
            <person name="Salamov A.A."/>
            <person name="Schmutz J."/>
            <person name="Subramanian V."/>
            <person name="Woesten H.A.B."/>
            <person name="Xu J."/>
            <person name="Eastwood D.C."/>
            <person name="Foster G.D."/>
            <person name="Sonnenberg A.S."/>
            <person name="Cullen D."/>
            <person name="de Vries R.P."/>
            <person name="Lundell T."/>
            <person name="Hibbett D.S."/>
            <person name="Henrissat B."/>
            <person name="Burton K.S."/>
            <person name="Kerrigan R.W."/>
            <person name="Challen M.P."/>
            <person name="Grigoriev I.V."/>
            <person name="Martin F."/>
        </authorList>
    </citation>
    <scope>NUCLEOTIDE SEQUENCE [LARGE SCALE GENOMIC DNA]</scope>
    <source>
        <strain evidence="3">JB137-S8 / ATCC MYA-4627 / FGSC 10392</strain>
    </source>
</reference>
<dbReference type="HOGENOM" id="CLU_135765_1_0_1"/>
<dbReference type="eggNOG" id="ENOG502SC0A">
    <property type="taxonomic scope" value="Eukaryota"/>
</dbReference>
<evidence type="ECO:0000313" key="3">
    <source>
        <dbReference type="Proteomes" id="UP000008493"/>
    </source>
</evidence>
<protein>
    <submittedName>
        <fullName evidence="2">Uncharacterized protein</fullName>
    </submittedName>
</protein>
<evidence type="ECO:0000313" key="2">
    <source>
        <dbReference type="EMBL" id="EKM79198.1"/>
    </source>
</evidence>
<keyword evidence="3" id="KW-1185">Reference proteome</keyword>
<organism evidence="2 3">
    <name type="scientific">Agaricus bisporus var. burnettii (strain JB137-S8 / ATCC MYA-4627 / FGSC 10392)</name>
    <name type="common">White button mushroom</name>
    <dbReference type="NCBI Taxonomy" id="597362"/>
    <lineage>
        <taxon>Eukaryota</taxon>
        <taxon>Fungi</taxon>
        <taxon>Dikarya</taxon>
        <taxon>Basidiomycota</taxon>
        <taxon>Agaricomycotina</taxon>
        <taxon>Agaricomycetes</taxon>
        <taxon>Agaricomycetidae</taxon>
        <taxon>Agaricales</taxon>
        <taxon>Agaricineae</taxon>
        <taxon>Agaricaceae</taxon>
        <taxon>Agaricus</taxon>
    </lineage>
</organism>
<feature type="compositionally biased region" description="Basic and acidic residues" evidence="1">
    <location>
        <begin position="9"/>
        <end position="18"/>
    </location>
</feature>
<feature type="region of interest" description="Disordered" evidence="1">
    <location>
        <begin position="1"/>
        <end position="54"/>
    </location>
</feature>
<dbReference type="KEGG" id="abp:AGABI1DRAFT74035"/>
<gene>
    <name evidence="2" type="ORF">AGABI1DRAFT_74035</name>
</gene>
<dbReference type="PANTHER" id="PTHR39475:SF1">
    <property type="entry name" value="CONIDIATION-SPECIFIC PROTEIN 6"/>
    <property type="match status" value="1"/>
</dbReference>
<feature type="region of interest" description="Disordered" evidence="1">
    <location>
        <begin position="67"/>
        <end position="104"/>
    </location>
</feature>
<proteinExistence type="predicted"/>
<dbReference type="PANTHER" id="PTHR39475">
    <property type="entry name" value="CONIDIATION-SPECIFIC PROTEIN 6"/>
    <property type="match status" value="1"/>
</dbReference>
<dbReference type="AlphaFoldDB" id="K5X7M8"/>
<dbReference type="RefSeq" id="XP_007329753.1">
    <property type="nucleotide sequence ID" value="XM_007329691.1"/>
</dbReference>
<dbReference type="OrthoDB" id="3358750at2759"/>
<name>K5X7M8_AGABU</name>
<dbReference type="Proteomes" id="UP000008493">
    <property type="component" value="Unassembled WGS sequence"/>
</dbReference>
<dbReference type="InParanoid" id="K5X7M8"/>
<sequence length="104" mass="12222">MFSNVGDPRIYEDNEQRPPKTTKPKQGEIDRRERMEHGPEPIHYLDERNLSAEEQRQVHIQEIRETVKDPLKPAVDHGHKPSRGAEIDAELQKEDEEMLKKKTD</sequence>
<accession>K5X7M8</accession>
<dbReference type="GeneID" id="18831150"/>